<feature type="non-terminal residue" evidence="1">
    <location>
        <position position="36"/>
    </location>
</feature>
<gene>
    <name evidence="1" type="ORF">METZ01_LOCUS408709</name>
</gene>
<name>A0A382WBV3_9ZZZZ</name>
<dbReference type="EMBL" id="UINC01158357">
    <property type="protein sequence ID" value="SVD55855.1"/>
    <property type="molecule type" value="Genomic_DNA"/>
</dbReference>
<organism evidence="1">
    <name type="scientific">marine metagenome</name>
    <dbReference type="NCBI Taxonomy" id="408172"/>
    <lineage>
        <taxon>unclassified sequences</taxon>
        <taxon>metagenomes</taxon>
        <taxon>ecological metagenomes</taxon>
    </lineage>
</organism>
<sequence length="36" mass="3929">MAVDGVSMVRRAEKADHRTATEVLLRSRHASVPAIP</sequence>
<proteinExistence type="predicted"/>
<evidence type="ECO:0000313" key="1">
    <source>
        <dbReference type="EMBL" id="SVD55855.1"/>
    </source>
</evidence>
<dbReference type="AlphaFoldDB" id="A0A382WBV3"/>
<protein>
    <submittedName>
        <fullName evidence="1">Uncharacterized protein</fullName>
    </submittedName>
</protein>
<accession>A0A382WBV3</accession>
<reference evidence="1" key="1">
    <citation type="submission" date="2018-05" db="EMBL/GenBank/DDBJ databases">
        <authorList>
            <person name="Lanie J.A."/>
            <person name="Ng W.-L."/>
            <person name="Kazmierczak K.M."/>
            <person name="Andrzejewski T.M."/>
            <person name="Davidsen T.M."/>
            <person name="Wayne K.J."/>
            <person name="Tettelin H."/>
            <person name="Glass J.I."/>
            <person name="Rusch D."/>
            <person name="Podicherti R."/>
            <person name="Tsui H.-C.T."/>
            <person name="Winkler M.E."/>
        </authorList>
    </citation>
    <scope>NUCLEOTIDE SEQUENCE</scope>
</reference>